<keyword evidence="9" id="KW-1185">Reference proteome</keyword>
<feature type="transmembrane region" description="Helical" evidence="7">
    <location>
        <begin position="32"/>
        <end position="53"/>
    </location>
</feature>
<keyword evidence="3 7" id="KW-0812">Transmembrane</keyword>
<comment type="subcellular location">
    <subcellularLocation>
        <location evidence="1">Membrane</location>
    </subcellularLocation>
</comment>
<dbReference type="Pfam" id="PF01679">
    <property type="entry name" value="Pmp3"/>
    <property type="match status" value="1"/>
</dbReference>
<evidence type="ECO:0008006" key="10">
    <source>
        <dbReference type="Google" id="ProtNLM"/>
    </source>
</evidence>
<evidence type="ECO:0000256" key="4">
    <source>
        <dbReference type="ARBA" id="ARBA00022989"/>
    </source>
</evidence>
<dbReference type="GO" id="GO:0016020">
    <property type="term" value="C:membrane"/>
    <property type="evidence" value="ECO:0007669"/>
    <property type="project" value="UniProtKB-SubCell"/>
</dbReference>
<sequence length="170" mass="17722">MCGADCFLMLLSVLFPPIGVWVKRGVCSADSLINIALCCLGFLPGLLHAWYIILQNPDPYDGYGQVADGEGGRQGTTYYVVSHTGPARQQGGMNYGTVPQQQPSGGQFPSQQSGVTNQNAPKKSAKSGKSAAGPGNAPQQMGGEGSSSQPEGPPPTYADVIKGDHKVQDP</sequence>
<dbReference type="InterPro" id="IPR000612">
    <property type="entry name" value="PMP3"/>
</dbReference>
<accession>A0A1Y2LJG2</accession>
<protein>
    <recommendedName>
        <fullName evidence="10">Stress response RCI peptide</fullName>
    </recommendedName>
</protein>
<evidence type="ECO:0000256" key="3">
    <source>
        <dbReference type="ARBA" id="ARBA00022692"/>
    </source>
</evidence>
<feature type="compositionally biased region" description="Low complexity" evidence="6">
    <location>
        <begin position="99"/>
        <end position="150"/>
    </location>
</feature>
<feature type="compositionally biased region" description="Basic and acidic residues" evidence="6">
    <location>
        <begin position="161"/>
        <end position="170"/>
    </location>
</feature>
<reference evidence="8 9" key="1">
    <citation type="journal article" date="2017" name="Genome Announc.">
        <title>Genome sequence of the saprophytic ascomycete Epicoccum nigrum ICMP 19927 strain isolated from New Zealand.</title>
        <authorList>
            <person name="Fokin M."/>
            <person name="Fleetwood D."/>
            <person name="Weir B.S."/>
            <person name="Villas-Boas S.G."/>
        </authorList>
    </citation>
    <scope>NUCLEOTIDE SEQUENCE [LARGE SCALE GENOMIC DNA]</scope>
    <source>
        <strain evidence="8 9">ICMP 19927</strain>
    </source>
</reference>
<organism evidence="8 9">
    <name type="scientific">Epicoccum nigrum</name>
    <name type="common">Soil fungus</name>
    <name type="synonym">Epicoccum purpurascens</name>
    <dbReference type="NCBI Taxonomy" id="105696"/>
    <lineage>
        <taxon>Eukaryota</taxon>
        <taxon>Fungi</taxon>
        <taxon>Dikarya</taxon>
        <taxon>Ascomycota</taxon>
        <taxon>Pezizomycotina</taxon>
        <taxon>Dothideomycetes</taxon>
        <taxon>Pleosporomycetidae</taxon>
        <taxon>Pleosporales</taxon>
        <taxon>Pleosporineae</taxon>
        <taxon>Didymellaceae</taxon>
        <taxon>Epicoccum</taxon>
    </lineage>
</organism>
<dbReference type="InParanoid" id="A0A1Y2LJG2"/>
<comment type="similarity">
    <text evidence="2">Belongs to the UPF0057 (PMP3) family.</text>
</comment>
<keyword evidence="4 7" id="KW-1133">Transmembrane helix</keyword>
<evidence type="ECO:0000313" key="9">
    <source>
        <dbReference type="Proteomes" id="UP000193240"/>
    </source>
</evidence>
<evidence type="ECO:0000256" key="2">
    <source>
        <dbReference type="ARBA" id="ARBA00009530"/>
    </source>
</evidence>
<dbReference type="EMBL" id="KZ107859">
    <property type="protein sequence ID" value="OSS44153.1"/>
    <property type="molecule type" value="Genomic_DNA"/>
</dbReference>
<keyword evidence="5 7" id="KW-0472">Membrane</keyword>
<feature type="region of interest" description="Disordered" evidence="6">
    <location>
        <begin position="82"/>
        <end position="170"/>
    </location>
</feature>
<evidence type="ECO:0000313" key="8">
    <source>
        <dbReference type="EMBL" id="OSS44153.1"/>
    </source>
</evidence>
<dbReference type="AlphaFoldDB" id="A0A1Y2LJG2"/>
<evidence type="ECO:0000256" key="6">
    <source>
        <dbReference type="SAM" id="MobiDB-lite"/>
    </source>
</evidence>
<dbReference type="PROSITE" id="PS01309">
    <property type="entry name" value="UPF0057"/>
    <property type="match status" value="1"/>
</dbReference>
<gene>
    <name evidence="8" type="ORF">B5807_11208</name>
</gene>
<evidence type="ECO:0000256" key="7">
    <source>
        <dbReference type="SAM" id="Phobius"/>
    </source>
</evidence>
<evidence type="ECO:0000256" key="1">
    <source>
        <dbReference type="ARBA" id="ARBA00004370"/>
    </source>
</evidence>
<name>A0A1Y2LJG2_EPING</name>
<dbReference type="OMA" id="YPEPPYE"/>
<dbReference type="PANTHER" id="PTHR21659:SF57">
    <property type="entry name" value="PLASMA MEMBRANE PROTEOLIPID 31"/>
    <property type="match status" value="1"/>
</dbReference>
<dbReference type="Proteomes" id="UP000193240">
    <property type="component" value="Unassembled WGS sequence"/>
</dbReference>
<proteinExistence type="inferred from homology"/>
<evidence type="ECO:0000256" key="5">
    <source>
        <dbReference type="ARBA" id="ARBA00023136"/>
    </source>
</evidence>
<dbReference type="PANTHER" id="PTHR21659">
    <property type="entry name" value="HYDROPHOBIC PROTEIN RCI2 LOW TEMPERATURE AND SALT RESPONSIVE PROTEIN LTI6 -RELATED"/>
    <property type="match status" value="1"/>
</dbReference>